<organism evidence="1 2">
    <name type="scientific">Acaulospora morrowiae</name>
    <dbReference type="NCBI Taxonomy" id="94023"/>
    <lineage>
        <taxon>Eukaryota</taxon>
        <taxon>Fungi</taxon>
        <taxon>Fungi incertae sedis</taxon>
        <taxon>Mucoromycota</taxon>
        <taxon>Glomeromycotina</taxon>
        <taxon>Glomeromycetes</taxon>
        <taxon>Diversisporales</taxon>
        <taxon>Acaulosporaceae</taxon>
        <taxon>Acaulospora</taxon>
    </lineage>
</organism>
<dbReference type="Proteomes" id="UP000789342">
    <property type="component" value="Unassembled WGS sequence"/>
</dbReference>
<name>A0A9N9HV56_9GLOM</name>
<feature type="non-terminal residue" evidence="1">
    <location>
        <position position="69"/>
    </location>
</feature>
<evidence type="ECO:0000313" key="1">
    <source>
        <dbReference type="EMBL" id="CAG8707033.1"/>
    </source>
</evidence>
<dbReference type="AlphaFoldDB" id="A0A9N9HV56"/>
<comment type="caution">
    <text evidence="1">The sequence shown here is derived from an EMBL/GenBank/DDBJ whole genome shotgun (WGS) entry which is preliminary data.</text>
</comment>
<gene>
    <name evidence="1" type="ORF">AMORRO_LOCUS12479</name>
</gene>
<proteinExistence type="predicted"/>
<dbReference type="EMBL" id="CAJVPV010018412">
    <property type="protein sequence ID" value="CAG8707033.1"/>
    <property type="molecule type" value="Genomic_DNA"/>
</dbReference>
<reference evidence="1" key="1">
    <citation type="submission" date="2021-06" db="EMBL/GenBank/DDBJ databases">
        <authorList>
            <person name="Kallberg Y."/>
            <person name="Tangrot J."/>
            <person name="Rosling A."/>
        </authorList>
    </citation>
    <scope>NUCLEOTIDE SEQUENCE</scope>
    <source>
        <strain evidence="1">CL551</strain>
    </source>
</reference>
<keyword evidence="2" id="KW-1185">Reference proteome</keyword>
<protein>
    <submittedName>
        <fullName evidence="1">12385_t:CDS:1</fullName>
    </submittedName>
</protein>
<sequence>MLSGGAAIHVSKQRCVLQDSARATVIVYDQMLSLNFLEQHINILETNLGDCFACLERLGKTDLNRSKDT</sequence>
<accession>A0A9N9HV56</accession>
<evidence type="ECO:0000313" key="2">
    <source>
        <dbReference type="Proteomes" id="UP000789342"/>
    </source>
</evidence>